<dbReference type="Proteomes" id="UP000085678">
    <property type="component" value="Unplaced"/>
</dbReference>
<keyword evidence="4 8" id="KW-0560">Oxidoreductase</keyword>
<feature type="domain" description="Copper amine oxidase N2-terminal" evidence="12">
    <location>
        <begin position="75"/>
        <end position="153"/>
    </location>
</feature>
<evidence type="ECO:0000256" key="1">
    <source>
        <dbReference type="ARBA" id="ARBA00007983"/>
    </source>
</evidence>
<keyword evidence="13" id="KW-1185">Reference proteome</keyword>
<comment type="similarity">
    <text evidence="1 8">Belongs to the copper/topaquinone oxidase family.</text>
</comment>
<evidence type="ECO:0000313" key="13">
    <source>
        <dbReference type="Proteomes" id="UP000085678"/>
    </source>
</evidence>
<evidence type="ECO:0000256" key="9">
    <source>
        <dbReference type="SAM" id="MobiDB-lite"/>
    </source>
</evidence>
<dbReference type="PANTHER" id="PTHR10638:SF20">
    <property type="entry name" value="AMINE OXIDASE"/>
    <property type="match status" value="1"/>
</dbReference>
<dbReference type="SUPFAM" id="SSF54416">
    <property type="entry name" value="Amine oxidase N-terminal region"/>
    <property type="match status" value="2"/>
</dbReference>
<dbReference type="PRINTS" id="PR00766">
    <property type="entry name" value="CUDAOXIDASE"/>
</dbReference>
<dbReference type="EC" id="1.4.3.-" evidence="8"/>
<dbReference type="AlphaFoldDB" id="A0A1S3IB24"/>
<dbReference type="PROSITE" id="PS01164">
    <property type="entry name" value="COPPER_AMINE_OXID_1"/>
    <property type="match status" value="1"/>
</dbReference>
<feature type="region of interest" description="Disordered" evidence="9">
    <location>
        <begin position="296"/>
        <end position="332"/>
    </location>
</feature>
<keyword evidence="10" id="KW-0812">Transmembrane</keyword>
<feature type="active site" description="Schiff-base intermediate with substrate; via topaquinone" evidence="6">
    <location>
        <position position="494"/>
    </location>
</feature>
<dbReference type="SUPFAM" id="SSF49998">
    <property type="entry name" value="Amine oxidase catalytic domain"/>
    <property type="match status" value="1"/>
</dbReference>
<keyword evidence="3 6" id="KW-0801">TPQ</keyword>
<feature type="modified residue" description="2',4',5'-topaquinone" evidence="7">
    <location>
        <position position="494"/>
    </location>
</feature>
<evidence type="ECO:0000256" key="10">
    <source>
        <dbReference type="SAM" id="Phobius"/>
    </source>
</evidence>
<evidence type="ECO:0000256" key="8">
    <source>
        <dbReference type="RuleBase" id="RU000672"/>
    </source>
</evidence>
<feature type="domain" description="Copper amine oxidase catalytic" evidence="11">
    <location>
        <begin position="327"/>
        <end position="746"/>
    </location>
</feature>
<evidence type="ECO:0000256" key="7">
    <source>
        <dbReference type="PIRSR" id="PIRSR600269-51"/>
    </source>
</evidence>
<keyword evidence="5 8" id="KW-0186">Copper</keyword>
<evidence type="ECO:0000256" key="6">
    <source>
        <dbReference type="PIRSR" id="PIRSR600269-50"/>
    </source>
</evidence>
<dbReference type="GO" id="GO:0005507">
    <property type="term" value="F:copper ion binding"/>
    <property type="evidence" value="ECO:0007669"/>
    <property type="project" value="InterPro"/>
</dbReference>
<reference evidence="14 15" key="1">
    <citation type="submission" date="2025-04" db="UniProtKB">
        <authorList>
            <consortium name="RefSeq"/>
        </authorList>
    </citation>
    <scope>IDENTIFICATION</scope>
    <source>
        <tissue evidence="14 15">Gonads</tissue>
    </source>
</reference>
<evidence type="ECO:0000259" key="11">
    <source>
        <dbReference type="Pfam" id="PF01179"/>
    </source>
</evidence>
<keyword evidence="2 8" id="KW-0479">Metal-binding</keyword>
<name>A0A1S3IB24_LINAN</name>
<dbReference type="GO" id="GO:0048038">
    <property type="term" value="F:quinone binding"/>
    <property type="evidence" value="ECO:0007669"/>
    <property type="project" value="InterPro"/>
</dbReference>
<comment type="cofactor">
    <cofactor evidence="8">
        <name>Cu cation</name>
        <dbReference type="ChEBI" id="CHEBI:23378"/>
    </cofactor>
    <text evidence="8">Contains 1 topaquinone per subunit.</text>
</comment>
<comment type="PTM">
    <text evidence="7 8">Topaquinone (TPQ) is generated by copper-dependent autoxidation of a specific tyrosyl residue.</text>
</comment>
<evidence type="ECO:0000256" key="5">
    <source>
        <dbReference type="ARBA" id="ARBA00023008"/>
    </source>
</evidence>
<proteinExistence type="inferred from homology"/>
<evidence type="ECO:0000259" key="12">
    <source>
        <dbReference type="Pfam" id="PF02727"/>
    </source>
</evidence>
<dbReference type="GeneID" id="106162659"/>
<dbReference type="RefSeq" id="XP_013395463.1">
    <property type="nucleotide sequence ID" value="XM_013540009.1"/>
</dbReference>
<dbReference type="OMA" id="WISAGMY"/>
<dbReference type="GO" id="GO:0009308">
    <property type="term" value="P:amine metabolic process"/>
    <property type="evidence" value="ECO:0007669"/>
    <property type="project" value="UniProtKB-UniRule"/>
</dbReference>
<dbReference type="InterPro" id="IPR016182">
    <property type="entry name" value="Cu_amine_oxidase_N-reg"/>
</dbReference>
<dbReference type="InterPro" id="IPR036460">
    <property type="entry name" value="Cu_amine_oxidase_C_sf"/>
</dbReference>
<feature type="active site" description="Proton acceptor" evidence="6">
    <location>
        <position position="398"/>
    </location>
</feature>
<dbReference type="PANTHER" id="PTHR10638">
    <property type="entry name" value="COPPER AMINE OXIDASE"/>
    <property type="match status" value="1"/>
</dbReference>
<feature type="transmembrane region" description="Helical" evidence="10">
    <location>
        <begin position="9"/>
        <end position="32"/>
    </location>
</feature>
<dbReference type="InterPro" id="IPR049948">
    <property type="entry name" value="Cu_Am_ox_TPQ-bd"/>
</dbReference>
<keyword evidence="10" id="KW-0472">Membrane</keyword>
<evidence type="ECO:0000256" key="3">
    <source>
        <dbReference type="ARBA" id="ARBA00022772"/>
    </source>
</evidence>
<dbReference type="STRING" id="7574.A0A1S3IB24"/>
<dbReference type="Gene3D" id="3.10.450.40">
    <property type="match status" value="2"/>
</dbReference>
<evidence type="ECO:0000256" key="4">
    <source>
        <dbReference type="ARBA" id="ARBA00023002"/>
    </source>
</evidence>
<sequence>MTSSGSRGLLVAVVLLSVLCVALIIGLIVIGVDRSELKDKMAAQGLYSNGKNDWRVTPRTPSVFDTFSEAEIREIKNFMHNQASLNLVPISEATLSSNYIFLIDPLLPPKYDVLSHLSGDRQAPDRRARVTVFKGASTPPTVEEYVVWPIPNVNMFALLNNSAQTKQIPWNSRPMDPVEMTALEKFVRPILGKLRPLLEQSYGYWYGDDCGDKCLRIAYIPRGIESGDRKAIIWFFRNNVDGYYVWPTSLRLLVTCGTNDPNQFVLDSVYYEGISHRTAEEVLDIYITTRQREIRKYPFPPGGATHGSPEARDKKEPQGSPKRPPMQVEPDGRRFQVDGQHVKYMDWEFNFRLRTVNGLQLMDVRFRGERIAYEVSMSDVAVLYSGDAPEGILIQYVDAGFSLGALHFPVVKGYDCPDNAVYFNNTFFDSVSGDAKTHADALCLFEHNTALPVRRHHSMNFFPLQPDLEDPYYYRFSMAGTVLVLRGIATVWNYDYVFDYVFHPNGVIETKVSSTGYIQAFTTRDDSKYGFYIDRDFGITGNLHHHLFNFKIDFDIGGQRNLFETWDLKLDETQRNELIRGRNVAMKQRYMERNLRRTEREALIDYNFNEPKYYVMYNERTNNSNGYPRGYRIYSPNFSKKLFPDGWYFENGVSWARHQLVVTRYKDDEDTSATLWTQGDPYRPVRKFSNFYEDNQAIVNEDLVVWACIGLHHIPVAEDVPVTTTPGKQLSVILAPLNFFDEDPSMTSRDAVVHRYRDEN</sequence>
<dbReference type="GO" id="GO:0008131">
    <property type="term" value="F:primary methylamine oxidase activity"/>
    <property type="evidence" value="ECO:0007669"/>
    <property type="project" value="InterPro"/>
</dbReference>
<keyword evidence="10" id="KW-1133">Transmembrane helix</keyword>
<dbReference type="InterPro" id="IPR015800">
    <property type="entry name" value="Cu_amine_oxidase_N2"/>
</dbReference>
<dbReference type="InterPro" id="IPR000269">
    <property type="entry name" value="Cu_amine_oxidase"/>
</dbReference>
<dbReference type="KEGG" id="lak:106162659"/>
<gene>
    <name evidence="14 15" type="primary">LOC106162659</name>
</gene>
<dbReference type="Pfam" id="PF02727">
    <property type="entry name" value="Cu_amine_oxidN2"/>
    <property type="match status" value="1"/>
</dbReference>
<dbReference type="Gene3D" id="2.70.98.20">
    <property type="entry name" value="Copper amine oxidase, catalytic domain"/>
    <property type="match status" value="1"/>
</dbReference>
<accession>A0A1S3IB24</accession>
<evidence type="ECO:0000313" key="14">
    <source>
        <dbReference type="RefSeq" id="XP_013395462.1"/>
    </source>
</evidence>
<evidence type="ECO:0000256" key="2">
    <source>
        <dbReference type="ARBA" id="ARBA00022723"/>
    </source>
</evidence>
<evidence type="ECO:0000313" key="15">
    <source>
        <dbReference type="RefSeq" id="XP_013395463.1"/>
    </source>
</evidence>
<dbReference type="RefSeq" id="XP_013395462.1">
    <property type="nucleotide sequence ID" value="XM_013540008.1"/>
</dbReference>
<protein>
    <recommendedName>
        <fullName evidence="8">Amine oxidase</fullName>
        <ecNumber evidence="8">1.4.3.-</ecNumber>
    </recommendedName>
</protein>
<organism evidence="13 14">
    <name type="scientific">Lingula anatina</name>
    <name type="common">Brachiopod</name>
    <name type="synonym">Lingula unguis</name>
    <dbReference type="NCBI Taxonomy" id="7574"/>
    <lineage>
        <taxon>Eukaryota</taxon>
        <taxon>Metazoa</taxon>
        <taxon>Spiralia</taxon>
        <taxon>Lophotrochozoa</taxon>
        <taxon>Brachiopoda</taxon>
        <taxon>Linguliformea</taxon>
        <taxon>Lingulata</taxon>
        <taxon>Lingulida</taxon>
        <taxon>Linguloidea</taxon>
        <taxon>Lingulidae</taxon>
        <taxon>Lingula</taxon>
    </lineage>
</organism>
<dbReference type="InterPro" id="IPR015798">
    <property type="entry name" value="Cu_amine_oxidase_C"/>
</dbReference>
<dbReference type="GO" id="GO:0005886">
    <property type="term" value="C:plasma membrane"/>
    <property type="evidence" value="ECO:0007669"/>
    <property type="project" value="TreeGrafter"/>
</dbReference>
<dbReference type="OrthoDB" id="5379943at2759"/>
<dbReference type="Pfam" id="PF01179">
    <property type="entry name" value="Cu_amine_oxid"/>
    <property type="match status" value="1"/>
</dbReference>